<accession>A0A813HNU6</accession>
<keyword evidence="2" id="KW-0677">Repeat</keyword>
<feature type="compositionally biased region" description="Low complexity" evidence="3">
    <location>
        <begin position="280"/>
        <end position="298"/>
    </location>
</feature>
<gene>
    <name evidence="4" type="ORF">PGLA1383_LOCUS54154</name>
</gene>
<dbReference type="InterPro" id="IPR006652">
    <property type="entry name" value="Kelch_1"/>
</dbReference>
<evidence type="ECO:0000256" key="3">
    <source>
        <dbReference type="SAM" id="MobiDB-lite"/>
    </source>
</evidence>
<protein>
    <submittedName>
        <fullName evidence="4">Uncharacterized protein</fullName>
    </submittedName>
</protein>
<organism evidence="4 5">
    <name type="scientific">Polarella glacialis</name>
    <name type="common">Dinoflagellate</name>
    <dbReference type="NCBI Taxonomy" id="89957"/>
    <lineage>
        <taxon>Eukaryota</taxon>
        <taxon>Sar</taxon>
        <taxon>Alveolata</taxon>
        <taxon>Dinophyceae</taxon>
        <taxon>Suessiales</taxon>
        <taxon>Suessiaceae</taxon>
        <taxon>Polarella</taxon>
    </lineage>
</organism>
<keyword evidence="1" id="KW-0880">Kelch repeat</keyword>
<proteinExistence type="predicted"/>
<dbReference type="Pfam" id="PF01344">
    <property type="entry name" value="Kelch_1"/>
    <property type="match status" value="2"/>
</dbReference>
<dbReference type="EMBL" id="CAJNNV010032142">
    <property type="protein sequence ID" value="CAE8639094.1"/>
    <property type="molecule type" value="Genomic_DNA"/>
</dbReference>
<dbReference type="SUPFAM" id="SSF117281">
    <property type="entry name" value="Kelch motif"/>
    <property type="match status" value="1"/>
</dbReference>
<feature type="region of interest" description="Disordered" evidence="3">
    <location>
        <begin position="27"/>
        <end position="48"/>
    </location>
</feature>
<feature type="region of interest" description="Disordered" evidence="3">
    <location>
        <begin position="280"/>
        <end position="304"/>
    </location>
</feature>
<dbReference type="PANTHER" id="PTHR45632">
    <property type="entry name" value="LD33804P"/>
    <property type="match status" value="1"/>
</dbReference>
<name>A0A813HNU6_POLGL</name>
<evidence type="ECO:0000256" key="1">
    <source>
        <dbReference type="ARBA" id="ARBA00022441"/>
    </source>
</evidence>
<dbReference type="Proteomes" id="UP000654075">
    <property type="component" value="Unassembled WGS sequence"/>
</dbReference>
<dbReference type="Gene3D" id="2.120.10.80">
    <property type="entry name" value="Kelch-type beta propeller"/>
    <property type="match status" value="2"/>
</dbReference>
<feature type="compositionally biased region" description="Low complexity" evidence="3">
    <location>
        <begin position="31"/>
        <end position="45"/>
    </location>
</feature>
<dbReference type="SMART" id="SM00612">
    <property type="entry name" value="Kelch"/>
    <property type="match status" value="5"/>
</dbReference>
<dbReference type="PANTHER" id="PTHR45632:SF3">
    <property type="entry name" value="KELCH-LIKE PROTEIN 32"/>
    <property type="match status" value="1"/>
</dbReference>
<reference evidence="4" key="1">
    <citation type="submission" date="2021-02" db="EMBL/GenBank/DDBJ databases">
        <authorList>
            <person name="Dougan E. K."/>
            <person name="Rhodes N."/>
            <person name="Thang M."/>
            <person name="Chan C."/>
        </authorList>
    </citation>
    <scope>NUCLEOTIDE SEQUENCE</scope>
</reference>
<evidence type="ECO:0000256" key="2">
    <source>
        <dbReference type="ARBA" id="ARBA00022737"/>
    </source>
</evidence>
<dbReference type="OrthoDB" id="45365at2759"/>
<sequence>MSSCRWSDPEAPTALLQLLLEDLRQGAPEANNSNDNNNSNNNNNNHKGSDLRPVLWPSLWQHVASFLRYPAPMSMVYVLGGRQPKPGIRGAGEEHLATAEVFDWWHCRWVPLPPMSTARVGAAAALLGNLVVVAGGYNGSMFLPLSSVEAFDPATRSWHSLPSLPTRRYGLALTTFDGCLYAMGGDDGVGVTAANEVYNSSTGSWSAVAPLPLHLAGGKADAYGRYIYYAGGCDENDRLSDAVFVYDPALDLWIADNDRSNEPRLKLSAGRTSFAMSLLNNNNNSNNCNNNSNNNSSSGASSATSRQKLGASLVVIGGVSTSEPSPQTELLLLDEKEFCEKEPHAPAMPQHRSGCRSTVLWPLPRRPYLPWTQDETGGGPDRKVSEETEEGGAACPFVLVLGGETLHPDAPPTEGCSPLVLDMSRLTWESLEELPTKTDRVDFKHFLKAVRGMRTSRIAFAMTVAPGWPAASSELERA</sequence>
<keyword evidence="5" id="KW-1185">Reference proteome</keyword>
<dbReference type="InterPro" id="IPR015915">
    <property type="entry name" value="Kelch-typ_b-propeller"/>
</dbReference>
<comment type="caution">
    <text evidence="4">The sequence shown here is derived from an EMBL/GenBank/DDBJ whole genome shotgun (WGS) entry which is preliminary data.</text>
</comment>
<dbReference type="AlphaFoldDB" id="A0A813HNU6"/>
<evidence type="ECO:0000313" key="5">
    <source>
        <dbReference type="Proteomes" id="UP000654075"/>
    </source>
</evidence>
<evidence type="ECO:0000313" key="4">
    <source>
        <dbReference type="EMBL" id="CAE8639094.1"/>
    </source>
</evidence>